<dbReference type="RefSeq" id="WP_225311039.1">
    <property type="nucleotide sequence ID" value="NZ_VYTZ01000001.1"/>
</dbReference>
<feature type="signal peptide" evidence="1">
    <location>
        <begin position="1"/>
        <end position="29"/>
    </location>
</feature>
<dbReference type="Proteomes" id="UP000327011">
    <property type="component" value="Unassembled WGS sequence"/>
</dbReference>
<keyword evidence="3" id="KW-1185">Reference proteome</keyword>
<dbReference type="EMBL" id="VYTZ01000001">
    <property type="protein sequence ID" value="KAA9381286.1"/>
    <property type="molecule type" value="Genomic_DNA"/>
</dbReference>
<name>A0A5J5K8P1_9ACTN</name>
<feature type="non-terminal residue" evidence="2">
    <location>
        <position position="105"/>
    </location>
</feature>
<comment type="caution">
    <text evidence="2">The sequence shown here is derived from an EMBL/GenBank/DDBJ whole genome shotgun (WGS) entry which is preliminary data.</text>
</comment>
<gene>
    <name evidence="2" type="ORF">F5972_00005</name>
</gene>
<evidence type="ECO:0000313" key="2">
    <source>
        <dbReference type="EMBL" id="KAA9381286.1"/>
    </source>
</evidence>
<sequence length="105" mass="10686">MRMTRTTQILAASVLGLTLTGLGVSPALADDPGTGIDVSVTITPTTTPGQISMTVADNNGVSLQENGSDAAARQFVGTLPTVTVTDTRTPAEIPDGEFWAVVGQA</sequence>
<keyword evidence="1" id="KW-0732">Signal</keyword>
<organism evidence="2 3">
    <name type="scientific">Microbispora cellulosiformans</name>
    <dbReference type="NCBI Taxonomy" id="2614688"/>
    <lineage>
        <taxon>Bacteria</taxon>
        <taxon>Bacillati</taxon>
        <taxon>Actinomycetota</taxon>
        <taxon>Actinomycetes</taxon>
        <taxon>Streptosporangiales</taxon>
        <taxon>Streptosporangiaceae</taxon>
        <taxon>Microbispora</taxon>
    </lineage>
</organism>
<accession>A0A5J5K8P1</accession>
<dbReference type="AlphaFoldDB" id="A0A5J5K8P1"/>
<evidence type="ECO:0000256" key="1">
    <source>
        <dbReference type="SAM" id="SignalP"/>
    </source>
</evidence>
<feature type="chain" id="PRO_5023849320" evidence="1">
    <location>
        <begin position="30"/>
        <end position="105"/>
    </location>
</feature>
<evidence type="ECO:0000313" key="3">
    <source>
        <dbReference type="Proteomes" id="UP000327011"/>
    </source>
</evidence>
<reference evidence="2 3" key="1">
    <citation type="submission" date="2019-09" db="EMBL/GenBank/DDBJ databases">
        <title>Screening of Novel Bioactive Compounds from Soil-Associated.</title>
        <authorList>
            <person name="Gong X."/>
        </authorList>
    </citation>
    <scope>NUCLEOTIDE SEQUENCE [LARGE SCALE GENOMIC DNA]</scope>
    <source>
        <strain evidence="2 3">Gxj-6</strain>
    </source>
</reference>
<protein>
    <submittedName>
        <fullName evidence="2">Uncharacterized protein</fullName>
    </submittedName>
</protein>
<proteinExistence type="predicted"/>